<reference evidence="10 11" key="1">
    <citation type="submission" date="2019-09" db="EMBL/GenBank/DDBJ databases">
        <authorList>
            <person name="Silva M."/>
            <person name="Pereira G."/>
            <person name="Lopes-Da-Costa L."/>
            <person name="Silva E."/>
        </authorList>
    </citation>
    <scope>NUCLEOTIDE SEQUENCE [LARGE SCALE GENOMIC DNA]</scope>
    <source>
        <strain evidence="10 11">FMV-PI01</strain>
    </source>
</reference>
<dbReference type="Pfam" id="PF07282">
    <property type="entry name" value="Cas12f1-like_TNB"/>
    <property type="match status" value="1"/>
</dbReference>
<evidence type="ECO:0000256" key="1">
    <source>
        <dbReference type="ARBA" id="ARBA00008761"/>
    </source>
</evidence>
<dbReference type="AlphaFoldDB" id="A0A6L5WKJ9"/>
<feature type="domain" description="Probable transposase IS891/IS1136/IS1341" evidence="7">
    <location>
        <begin position="173"/>
        <end position="305"/>
    </location>
</feature>
<dbReference type="NCBIfam" id="TIGR01766">
    <property type="entry name" value="IS200/IS605 family accessory protein TnpB-like domain"/>
    <property type="match status" value="1"/>
</dbReference>
<comment type="similarity">
    <text evidence="1">In the C-terminal section; belongs to the transposase 35 family.</text>
</comment>
<evidence type="ECO:0000256" key="2">
    <source>
        <dbReference type="ARBA" id="ARBA00022578"/>
    </source>
</evidence>
<feature type="domain" description="Transposase putative helix-turn-helix" evidence="9">
    <location>
        <begin position="11"/>
        <end position="53"/>
    </location>
</feature>
<evidence type="ECO:0000256" key="3">
    <source>
        <dbReference type="ARBA" id="ARBA00022723"/>
    </source>
</evidence>
<keyword evidence="3" id="KW-0479">Metal-binding</keyword>
<protein>
    <submittedName>
        <fullName evidence="10">IS200/IS605 family element transposase accessory protein TnpB</fullName>
    </submittedName>
</protein>
<dbReference type="GO" id="GO:0046872">
    <property type="term" value="F:metal ion binding"/>
    <property type="evidence" value="ECO:0007669"/>
    <property type="project" value="UniProtKB-KW"/>
</dbReference>
<evidence type="ECO:0000256" key="4">
    <source>
        <dbReference type="ARBA" id="ARBA00022833"/>
    </source>
</evidence>
<dbReference type="EMBL" id="VWSJ01000029">
    <property type="protein sequence ID" value="MSN96942.1"/>
    <property type="molecule type" value="Genomic_DNA"/>
</dbReference>
<evidence type="ECO:0000256" key="5">
    <source>
        <dbReference type="ARBA" id="ARBA00023125"/>
    </source>
</evidence>
<evidence type="ECO:0000259" key="7">
    <source>
        <dbReference type="Pfam" id="PF01385"/>
    </source>
</evidence>
<dbReference type="NCBIfam" id="NF040570">
    <property type="entry name" value="guided_TnpB"/>
    <property type="match status" value="1"/>
</dbReference>
<organism evidence="10 11">
    <name type="scientific">Campylobacter portucalensis</name>
    <dbReference type="NCBI Taxonomy" id="2608384"/>
    <lineage>
        <taxon>Bacteria</taxon>
        <taxon>Pseudomonadati</taxon>
        <taxon>Campylobacterota</taxon>
        <taxon>Epsilonproteobacteria</taxon>
        <taxon>Campylobacterales</taxon>
        <taxon>Campylobacteraceae</taxon>
        <taxon>Campylobacter</taxon>
    </lineage>
</organism>
<feature type="domain" description="Cas12f1-like TNB" evidence="8">
    <location>
        <begin position="317"/>
        <end position="384"/>
    </location>
</feature>
<evidence type="ECO:0000259" key="9">
    <source>
        <dbReference type="Pfam" id="PF12323"/>
    </source>
</evidence>
<dbReference type="PANTHER" id="PTHR36172:SF1">
    <property type="entry name" value="RESOLVASE-RELATED"/>
    <property type="match status" value="1"/>
</dbReference>
<dbReference type="GO" id="GO:0003677">
    <property type="term" value="F:DNA binding"/>
    <property type="evidence" value="ECO:0007669"/>
    <property type="project" value="UniProtKB-KW"/>
</dbReference>
<evidence type="ECO:0000313" key="11">
    <source>
        <dbReference type="Proteomes" id="UP000476338"/>
    </source>
</evidence>
<dbReference type="Pfam" id="PF01385">
    <property type="entry name" value="OrfB_IS605"/>
    <property type="match status" value="1"/>
</dbReference>
<evidence type="ECO:0000259" key="8">
    <source>
        <dbReference type="Pfam" id="PF07282"/>
    </source>
</evidence>
<evidence type="ECO:0000256" key="6">
    <source>
        <dbReference type="ARBA" id="ARBA00023172"/>
    </source>
</evidence>
<accession>A0A6L5WKJ9</accession>
<keyword evidence="11" id="KW-1185">Reference proteome</keyword>
<comment type="caution">
    <text evidence="10">The sequence shown here is derived from an EMBL/GenBank/DDBJ whole genome shotgun (WGS) entry which is preliminary data.</text>
</comment>
<keyword evidence="5" id="KW-0238">DNA-binding</keyword>
<proteinExistence type="inferred from homology"/>
<evidence type="ECO:0000313" key="10">
    <source>
        <dbReference type="EMBL" id="MSN96942.1"/>
    </source>
</evidence>
<keyword evidence="2" id="KW-0815">Transposition</keyword>
<reference evidence="10 11" key="2">
    <citation type="submission" date="2020-03" db="EMBL/GenBank/DDBJ databases">
        <title>Campylobacter portucalensis sp. nov., a new species of Campylobacter isolated from the reproductive tract of bulls.</title>
        <authorList>
            <person name="Silva M.F."/>
            <person name="Pereira G."/>
            <person name="Carneiro C."/>
            <person name="Hemphill A."/>
            <person name="Mateus L."/>
            <person name="Lopes-Da-Costa L."/>
            <person name="Silva E."/>
        </authorList>
    </citation>
    <scope>NUCLEOTIDE SEQUENCE [LARGE SCALE GENOMIC DNA]</scope>
    <source>
        <strain evidence="10 11">FMV-PI01</strain>
    </source>
</reference>
<dbReference type="InterPro" id="IPR051491">
    <property type="entry name" value="Recombinase/Transposase-rel"/>
</dbReference>
<dbReference type="Proteomes" id="UP000476338">
    <property type="component" value="Unassembled WGS sequence"/>
</dbReference>
<dbReference type="InterPro" id="IPR001959">
    <property type="entry name" value="Transposase"/>
</dbReference>
<dbReference type="GO" id="GO:0006310">
    <property type="term" value="P:DNA recombination"/>
    <property type="evidence" value="ECO:0007669"/>
    <property type="project" value="UniProtKB-KW"/>
</dbReference>
<gene>
    <name evidence="10" type="ORF">F1B92_07190</name>
</gene>
<dbReference type="InterPro" id="IPR010095">
    <property type="entry name" value="Cas12f1-like_TNB"/>
</dbReference>
<name>A0A6L5WKJ9_9BACT</name>
<sequence length="430" mass="50002">MNKTKLVTNLTISHKIELKPNNKAITHFKKAFGCSRLAYNWGLAKWQEYYKQGVKKSYLDLKKEFNAIKKEQFPFIYDVSKYATQQPFLNLNLAFNKFFRDLKQGKLSYPKFKKKKENFGSYYIGGDQVIIKNEKYLKIPNFGLVKMKEKLRFKGKINSVTISQKANKFYASFCVEISKDEYNKTHKIENCNKQSIGIDLGIKEFISLSNGLQIKAPKPLNKLNRLLVKRQRKLSKKLHAKTKQEALKGVKKSNNYLKASMKLNKLHSKISNIRNDFLHKITSIIIRNFDYIGLESLNVKGMIKNHKLAKSLVDVSFYEFNRQLEYKANYMQKEIHRVDKFYPSSKTCCVCGNIKQDLTLKDRIYKCKSCGNIIDRDLNASINLHKFVNERVGIVNSEFTPMDLTALLDDLAINQIVTSKVEVGIQQKFY</sequence>
<dbReference type="InterPro" id="IPR021027">
    <property type="entry name" value="Transposase_put_HTH"/>
</dbReference>
<dbReference type="PANTHER" id="PTHR36172">
    <property type="match status" value="1"/>
</dbReference>
<keyword evidence="6" id="KW-0233">DNA recombination</keyword>
<dbReference type="Pfam" id="PF12323">
    <property type="entry name" value="HTH_OrfB_IS605"/>
    <property type="match status" value="1"/>
</dbReference>
<keyword evidence="4" id="KW-0862">Zinc</keyword>
<dbReference type="GO" id="GO:0032196">
    <property type="term" value="P:transposition"/>
    <property type="evidence" value="ECO:0007669"/>
    <property type="project" value="UniProtKB-KW"/>
</dbReference>